<dbReference type="AlphaFoldDB" id="A0AAV4CRE8"/>
<evidence type="ECO:0000313" key="1">
    <source>
        <dbReference type="EMBL" id="GFO34463.1"/>
    </source>
</evidence>
<name>A0AAV4CRE8_9GAST</name>
<proteinExistence type="predicted"/>
<keyword evidence="2" id="KW-1185">Reference proteome</keyword>
<dbReference type="Proteomes" id="UP000735302">
    <property type="component" value="Unassembled WGS sequence"/>
</dbReference>
<gene>
    <name evidence="1" type="ORF">PoB_006096800</name>
</gene>
<reference evidence="1 2" key="1">
    <citation type="journal article" date="2021" name="Elife">
        <title>Chloroplast acquisition without the gene transfer in kleptoplastic sea slugs, Plakobranchus ocellatus.</title>
        <authorList>
            <person name="Maeda T."/>
            <person name="Takahashi S."/>
            <person name="Yoshida T."/>
            <person name="Shimamura S."/>
            <person name="Takaki Y."/>
            <person name="Nagai Y."/>
            <person name="Toyoda A."/>
            <person name="Suzuki Y."/>
            <person name="Arimoto A."/>
            <person name="Ishii H."/>
            <person name="Satoh N."/>
            <person name="Nishiyama T."/>
            <person name="Hasebe M."/>
            <person name="Maruyama T."/>
            <person name="Minagawa J."/>
            <person name="Obokata J."/>
            <person name="Shigenobu S."/>
        </authorList>
    </citation>
    <scope>NUCLEOTIDE SEQUENCE [LARGE SCALE GENOMIC DNA]</scope>
</reference>
<protein>
    <submittedName>
        <fullName evidence="1">Uncharacterized protein</fullName>
    </submittedName>
</protein>
<evidence type="ECO:0000313" key="2">
    <source>
        <dbReference type="Proteomes" id="UP000735302"/>
    </source>
</evidence>
<accession>A0AAV4CRE8</accession>
<dbReference type="EMBL" id="BLXT01006904">
    <property type="protein sequence ID" value="GFO34463.1"/>
    <property type="molecule type" value="Genomic_DNA"/>
</dbReference>
<sequence length="109" mass="12511">MKHLIRDPGVRTRCEPLSFKREEHTISAQERRLRSSEAICSSLTDESWTFLDFEKARNVQDKMHGLSGLIDKPRDMINRRSSGCDHIAFAMDVTTGRSLGCDHPKILRI</sequence>
<organism evidence="1 2">
    <name type="scientific">Plakobranchus ocellatus</name>
    <dbReference type="NCBI Taxonomy" id="259542"/>
    <lineage>
        <taxon>Eukaryota</taxon>
        <taxon>Metazoa</taxon>
        <taxon>Spiralia</taxon>
        <taxon>Lophotrochozoa</taxon>
        <taxon>Mollusca</taxon>
        <taxon>Gastropoda</taxon>
        <taxon>Heterobranchia</taxon>
        <taxon>Euthyneura</taxon>
        <taxon>Panpulmonata</taxon>
        <taxon>Sacoglossa</taxon>
        <taxon>Placobranchoidea</taxon>
        <taxon>Plakobranchidae</taxon>
        <taxon>Plakobranchus</taxon>
    </lineage>
</organism>
<comment type="caution">
    <text evidence="1">The sequence shown here is derived from an EMBL/GenBank/DDBJ whole genome shotgun (WGS) entry which is preliminary data.</text>
</comment>